<evidence type="ECO:0000256" key="1">
    <source>
        <dbReference type="ARBA" id="ARBA00022578"/>
    </source>
</evidence>
<keyword evidence="1" id="KW-0815">Transposition</keyword>
<evidence type="ECO:0000313" key="4">
    <source>
        <dbReference type="EMBL" id="SVB72212.1"/>
    </source>
</evidence>
<evidence type="ECO:0000256" key="2">
    <source>
        <dbReference type="ARBA" id="ARBA00023125"/>
    </source>
</evidence>
<protein>
    <recommendedName>
        <fullName evidence="5">Mutator family transposase</fullName>
    </recommendedName>
</protein>
<dbReference type="InterPro" id="IPR001207">
    <property type="entry name" value="Transposase_mutator"/>
</dbReference>
<gene>
    <name evidence="4" type="ORF">METZ01_LOCUS225066</name>
</gene>
<dbReference type="PANTHER" id="PTHR33217">
    <property type="entry name" value="TRANSPOSASE FOR INSERTION SEQUENCE ELEMENT IS1081"/>
    <property type="match status" value="1"/>
</dbReference>
<dbReference type="Pfam" id="PF00872">
    <property type="entry name" value="Transposase_mut"/>
    <property type="match status" value="1"/>
</dbReference>
<accession>A0A382GBJ8</accession>
<sequence>MDENTSVSVGQPEVTDPLTELLRQGSRELISRAVEAEFVAFLATYDAALDDEGRRQVVRNGYLPEREVQTGIGSVFVRVPRARDRSGSGIVFHSNLLPPYLRRTKSVEDLIPWLYLKGISTGDFSETLSALLGVNAAGMSASTVSRLKDGWTEEYGEWSQRDLSEKHYAYFWVIPQESGACIPRREWKTPIHACW</sequence>
<dbReference type="AlphaFoldDB" id="A0A382GBJ8"/>
<evidence type="ECO:0000256" key="3">
    <source>
        <dbReference type="ARBA" id="ARBA00023172"/>
    </source>
</evidence>
<keyword evidence="3" id="KW-0233">DNA recombination</keyword>
<dbReference type="GO" id="GO:0004803">
    <property type="term" value="F:transposase activity"/>
    <property type="evidence" value="ECO:0007669"/>
    <property type="project" value="InterPro"/>
</dbReference>
<keyword evidence="2" id="KW-0238">DNA-binding</keyword>
<dbReference type="EMBL" id="UINC01054467">
    <property type="protein sequence ID" value="SVB72212.1"/>
    <property type="molecule type" value="Genomic_DNA"/>
</dbReference>
<dbReference type="PANTHER" id="PTHR33217:SF9">
    <property type="entry name" value="MUTATOR FAMILY TRANSPOSASE"/>
    <property type="match status" value="1"/>
</dbReference>
<organism evidence="4">
    <name type="scientific">marine metagenome</name>
    <dbReference type="NCBI Taxonomy" id="408172"/>
    <lineage>
        <taxon>unclassified sequences</taxon>
        <taxon>metagenomes</taxon>
        <taxon>ecological metagenomes</taxon>
    </lineage>
</organism>
<name>A0A382GBJ8_9ZZZZ</name>
<dbReference type="GO" id="GO:0003677">
    <property type="term" value="F:DNA binding"/>
    <property type="evidence" value="ECO:0007669"/>
    <property type="project" value="UniProtKB-KW"/>
</dbReference>
<dbReference type="GO" id="GO:0006313">
    <property type="term" value="P:DNA transposition"/>
    <property type="evidence" value="ECO:0007669"/>
    <property type="project" value="InterPro"/>
</dbReference>
<proteinExistence type="predicted"/>
<reference evidence="4" key="1">
    <citation type="submission" date="2018-05" db="EMBL/GenBank/DDBJ databases">
        <authorList>
            <person name="Lanie J.A."/>
            <person name="Ng W.-L."/>
            <person name="Kazmierczak K.M."/>
            <person name="Andrzejewski T.M."/>
            <person name="Davidsen T.M."/>
            <person name="Wayne K.J."/>
            <person name="Tettelin H."/>
            <person name="Glass J.I."/>
            <person name="Rusch D."/>
            <person name="Podicherti R."/>
            <person name="Tsui H.-C.T."/>
            <person name="Winkler M.E."/>
        </authorList>
    </citation>
    <scope>NUCLEOTIDE SEQUENCE</scope>
</reference>
<evidence type="ECO:0008006" key="5">
    <source>
        <dbReference type="Google" id="ProtNLM"/>
    </source>
</evidence>